<keyword evidence="1" id="KW-0812">Transmembrane</keyword>
<sequence length="185" mass="19408">MIDPTLTNAAAILLAAYAVLAAIDGLYIHLWRLRLHQRAETRCEHWLHTLRALLFPAFVGGLFAAPTAGALLWAAVGAAALDLVIGLWDVAIERDSRATLGGLSTAEYTVHVTLTMLHAASLALVLAARPASAWTLDGPMVLHTPMPGFSAALAINLVPGAIVLGILHVYLGLRGAQSANARVAA</sequence>
<reference evidence="2" key="1">
    <citation type="submission" date="2021-08" db="EMBL/GenBank/DDBJ databases">
        <authorList>
            <person name="Stevens D.C."/>
        </authorList>
    </citation>
    <scope>NUCLEOTIDE SEQUENCE</scope>
    <source>
        <strain evidence="2">DSM 53165</strain>
    </source>
</reference>
<name>A0ABS7TV63_9BACT</name>
<gene>
    <name evidence="2" type="ORF">K7C98_22950</name>
</gene>
<proteinExistence type="predicted"/>
<evidence type="ECO:0000313" key="3">
    <source>
        <dbReference type="Proteomes" id="UP001139031"/>
    </source>
</evidence>
<keyword evidence="3" id="KW-1185">Reference proteome</keyword>
<comment type="caution">
    <text evidence="2">The sequence shown here is derived from an EMBL/GenBank/DDBJ whole genome shotgun (WGS) entry which is preliminary data.</text>
</comment>
<dbReference type="Proteomes" id="UP001139031">
    <property type="component" value="Unassembled WGS sequence"/>
</dbReference>
<evidence type="ECO:0000313" key="2">
    <source>
        <dbReference type="EMBL" id="MBZ5712113.1"/>
    </source>
</evidence>
<evidence type="ECO:0000256" key="1">
    <source>
        <dbReference type="SAM" id="Phobius"/>
    </source>
</evidence>
<feature type="transmembrane region" description="Helical" evidence="1">
    <location>
        <begin position="49"/>
        <end position="65"/>
    </location>
</feature>
<keyword evidence="1" id="KW-0472">Membrane</keyword>
<keyword evidence="1" id="KW-1133">Transmembrane helix</keyword>
<accession>A0ABS7TV63</accession>
<feature type="transmembrane region" description="Helical" evidence="1">
    <location>
        <begin position="148"/>
        <end position="173"/>
    </location>
</feature>
<dbReference type="EMBL" id="JAIRAU010000028">
    <property type="protein sequence ID" value="MBZ5712113.1"/>
    <property type="molecule type" value="Genomic_DNA"/>
</dbReference>
<organism evidence="2 3">
    <name type="scientific">Nannocystis pusilla</name>
    <dbReference type="NCBI Taxonomy" id="889268"/>
    <lineage>
        <taxon>Bacteria</taxon>
        <taxon>Pseudomonadati</taxon>
        <taxon>Myxococcota</taxon>
        <taxon>Polyangia</taxon>
        <taxon>Nannocystales</taxon>
        <taxon>Nannocystaceae</taxon>
        <taxon>Nannocystis</taxon>
    </lineage>
</organism>
<dbReference type="RefSeq" id="WP_224193874.1">
    <property type="nucleotide sequence ID" value="NZ_JAIRAU010000028.1"/>
</dbReference>
<feature type="transmembrane region" description="Helical" evidence="1">
    <location>
        <begin position="6"/>
        <end position="28"/>
    </location>
</feature>
<protein>
    <submittedName>
        <fullName evidence="2">Uncharacterized protein</fullName>
    </submittedName>
</protein>